<dbReference type="OMA" id="NTCNCFQ"/>
<dbReference type="HOGENOM" id="CLU_102808_4_0_1"/>
<evidence type="ECO:0000256" key="1">
    <source>
        <dbReference type="ARBA" id="ARBA00022729"/>
    </source>
</evidence>
<protein>
    <submittedName>
        <fullName evidence="3">Uncharacterized protein</fullName>
    </submittedName>
</protein>
<dbReference type="Proteomes" id="UP000017836">
    <property type="component" value="Unassembled WGS sequence"/>
</dbReference>
<proteinExistence type="predicted"/>
<evidence type="ECO:0000313" key="4">
    <source>
        <dbReference type="Proteomes" id="UP000017836"/>
    </source>
</evidence>
<dbReference type="InterPro" id="IPR040361">
    <property type="entry name" value="TPD1"/>
</dbReference>
<accession>W1PF86</accession>
<organism evidence="3 4">
    <name type="scientific">Amborella trichopoda</name>
    <dbReference type="NCBI Taxonomy" id="13333"/>
    <lineage>
        <taxon>Eukaryota</taxon>
        <taxon>Viridiplantae</taxon>
        <taxon>Streptophyta</taxon>
        <taxon>Embryophyta</taxon>
        <taxon>Tracheophyta</taxon>
        <taxon>Spermatophyta</taxon>
        <taxon>Magnoliopsida</taxon>
        <taxon>Amborellales</taxon>
        <taxon>Amborellaceae</taxon>
        <taxon>Amborella</taxon>
    </lineage>
</organism>
<dbReference type="PANTHER" id="PTHR33184:SF72">
    <property type="entry name" value="BETA-1,3-N-ACETYLGLUCOSAMINYLTRANSFERASE FAMILY PROTEIN"/>
    <property type="match status" value="1"/>
</dbReference>
<keyword evidence="1 2" id="KW-0732">Signal</keyword>
<dbReference type="eggNOG" id="ENOG502S7JS">
    <property type="taxonomic scope" value="Eukaryota"/>
</dbReference>
<feature type="signal peptide" evidence="2">
    <location>
        <begin position="1"/>
        <end position="23"/>
    </location>
</feature>
<dbReference type="Pfam" id="PF24068">
    <property type="entry name" value="TPD1_C"/>
    <property type="match status" value="1"/>
</dbReference>
<dbReference type="PANTHER" id="PTHR33184">
    <property type="entry name" value="PROTEIN TAPETUM DETERMINANT 1-LIKE-RELATED"/>
    <property type="match status" value="1"/>
</dbReference>
<evidence type="ECO:0000256" key="2">
    <source>
        <dbReference type="SAM" id="SignalP"/>
    </source>
</evidence>
<evidence type="ECO:0000313" key="3">
    <source>
        <dbReference type="EMBL" id="ERN06291.1"/>
    </source>
</evidence>
<dbReference type="OrthoDB" id="603213at2759"/>
<reference evidence="4" key="1">
    <citation type="journal article" date="2013" name="Science">
        <title>The Amborella genome and the evolution of flowering plants.</title>
        <authorList>
            <consortium name="Amborella Genome Project"/>
        </authorList>
    </citation>
    <scope>NUCLEOTIDE SEQUENCE [LARGE SCALE GENOMIC DNA]</scope>
</reference>
<keyword evidence="4" id="KW-1185">Reference proteome</keyword>
<dbReference type="EMBL" id="KI393908">
    <property type="protein sequence ID" value="ERN06291.1"/>
    <property type="molecule type" value="Genomic_DNA"/>
</dbReference>
<dbReference type="AlphaFoldDB" id="W1PF86"/>
<gene>
    <name evidence="3" type="ORF">AMTR_s00016p00223460</name>
</gene>
<name>W1PF86_AMBTC</name>
<feature type="chain" id="PRO_5004807328" evidence="2">
    <location>
        <begin position="24"/>
        <end position="125"/>
    </location>
</feature>
<dbReference type="GO" id="GO:0001709">
    <property type="term" value="P:cell fate determination"/>
    <property type="evidence" value="ECO:0000318"/>
    <property type="project" value="GO_Central"/>
</dbReference>
<sequence>MAAIGFKFLWALLGLYILNQGYAKKCGPSDIRVTQSKTGEVVEGQSQFEVTISNTCACPQSNVKIGCSGFSSVGPSPNPSVFRMLDDSTCIVNDGKPIANGSPVKFTYAFATPSDLPVVGADPSC</sequence>
<dbReference type="Gramene" id="ERN06291">
    <property type="protein sequence ID" value="ERN06291"/>
    <property type="gene ID" value="AMTR_s00016p00223460"/>
</dbReference>
<dbReference type="KEGG" id="atr:18434483"/>